<organism evidence="2 3">
    <name type="scientific">Pristionchus pacificus</name>
    <name type="common">Parasitic nematode worm</name>
    <dbReference type="NCBI Taxonomy" id="54126"/>
    <lineage>
        <taxon>Eukaryota</taxon>
        <taxon>Metazoa</taxon>
        <taxon>Ecdysozoa</taxon>
        <taxon>Nematoda</taxon>
        <taxon>Chromadorea</taxon>
        <taxon>Rhabditida</taxon>
        <taxon>Rhabditina</taxon>
        <taxon>Diplogasteromorpha</taxon>
        <taxon>Diplogasteroidea</taxon>
        <taxon>Neodiplogasteridae</taxon>
        <taxon>Pristionchus</taxon>
    </lineage>
</organism>
<proteinExistence type="predicted"/>
<accession>A0A2A6CMT4</accession>
<sequence>MKLPPAKFFSSEYRSAIKTAILRDSHKPSVFSRAVSDSAATQKRAPTFYESRVVPGRSRRACSSASASTLSSRPSRSPHEEPRAQGGPTRTPTRPDPMAPSSGAGPITVSLLYPIVESEITCKLCAGSQPPIYRIYKDKGGLA</sequence>
<reference evidence="3" key="1">
    <citation type="journal article" date="2008" name="Nat. Genet.">
        <title>The Pristionchus pacificus genome provides a unique perspective on nematode lifestyle and parasitism.</title>
        <authorList>
            <person name="Dieterich C."/>
            <person name="Clifton S.W."/>
            <person name="Schuster L.N."/>
            <person name="Chinwalla A."/>
            <person name="Delehaunty K."/>
            <person name="Dinkelacker I."/>
            <person name="Fulton L."/>
            <person name="Fulton R."/>
            <person name="Godfrey J."/>
            <person name="Minx P."/>
            <person name="Mitreva M."/>
            <person name="Roeseler W."/>
            <person name="Tian H."/>
            <person name="Witte H."/>
            <person name="Yang S.P."/>
            <person name="Wilson R.K."/>
            <person name="Sommer R.J."/>
        </authorList>
    </citation>
    <scope>NUCLEOTIDE SEQUENCE [LARGE SCALE GENOMIC DNA]</scope>
    <source>
        <strain evidence="3">PS312</strain>
    </source>
</reference>
<accession>A0A8R1YR63</accession>
<name>A0A2A6CMT4_PRIPA</name>
<protein>
    <submittedName>
        <fullName evidence="2">Uncharacterized protein</fullName>
    </submittedName>
</protein>
<evidence type="ECO:0000313" key="3">
    <source>
        <dbReference type="Proteomes" id="UP000005239"/>
    </source>
</evidence>
<evidence type="ECO:0000313" key="2">
    <source>
        <dbReference type="EnsemblMetazoa" id="PPA34279.1"/>
    </source>
</evidence>
<feature type="region of interest" description="Disordered" evidence="1">
    <location>
        <begin position="59"/>
        <end position="105"/>
    </location>
</feature>
<evidence type="ECO:0000256" key="1">
    <source>
        <dbReference type="SAM" id="MobiDB-lite"/>
    </source>
</evidence>
<dbReference type="Proteomes" id="UP000005239">
    <property type="component" value="Unassembled WGS sequence"/>
</dbReference>
<gene>
    <name evidence="2" type="primary">WBGene00272648</name>
</gene>
<feature type="compositionally biased region" description="Low complexity" evidence="1">
    <location>
        <begin position="61"/>
        <end position="75"/>
    </location>
</feature>
<reference evidence="2" key="2">
    <citation type="submission" date="2022-06" db="UniProtKB">
        <authorList>
            <consortium name="EnsemblMetazoa"/>
        </authorList>
    </citation>
    <scope>IDENTIFICATION</scope>
    <source>
        <strain evidence="2">PS312</strain>
    </source>
</reference>
<keyword evidence="3" id="KW-1185">Reference proteome</keyword>
<dbReference type="EnsemblMetazoa" id="PPA34279.1">
    <property type="protein sequence ID" value="PPA34279.1"/>
    <property type="gene ID" value="WBGene00272648"/>
</dbReference>
<dbReference type="AlphaFoldDB" id="A0A2A6CMT4"/>